<dbReference type="InterPro" id="IPR036322">
    <property type="entry name" value="WD40_repeat_dom_sf"/>
</dbReference>
<dbReference type="Proteomes" id="UP001281761">
    <property type="component" value="Unassembled WGS sequence"/>
</dbReference>
<gene>
    <name evidence="8" type="ORF">BLNAU_8834</name>
</gene>
<organism evidence="8 9">
    <name type="scientific">Blattamonas nauphoetae</name>
    <dbReference type="NCBI Taxonomy" id="2049346"/>
    <lineage>
        <taxon>Eukaryota</taxon>
        <taxon>Metamonada</taxon>
        <taxon>Preaxostyla</taxon>
        <taxon>Oxymonadida</taxon>
        <taxon>Blattamonas</taxon>
    </lineage>
</organism>
<proteinExistence type="predicted"/>
<keyword evidence="9" id="KW-1185">Reference proteome</keyword>
<keyword evidence="4" id="KW-0156">Chromatin regulator</keyword>
<evidence type="ECO:0000259" key="7">
    <source>
        <dbReference type="Pfam" id="PF12265"/>
    </source>
</evidence>
<keyword evidence="5" id="KW-0539">Nucleus</keyword>
<dbReference type="SMART" id="SM00320">
    <property type="entry name" value="WD40"/>
    <property type="match status" value="6"/>
</dbReference>
<dbReference type="InterPro" id="IPR001680">
    <property type="entry name" value="WD40_rpt"/>
</dbReference>
<dbReference type="Pfam" id="PF00400">
    <property type="entry name" value="WD40"/>
    <property type="match status" value="1"/>
</dbReference>
<dbReference type="InterPro" id="IPR050459">
    <property type="entry name" value="WD_repeat_RBAP46/RBAP48/MSI1"/>
</dbReference>
<dbReference type="PANTHER" id="PTHR22850">
    <property type="entry name" value="WD40 REPEAT FAMILY"/>
    <property type="match status" value="1"/>
</dbReference>
<evidence type="ECO:0000313" key="8">
    <source>
        <dbReference type="EMBL" id="KAK2956270.1"/>
    </source>
</evidence>
<reference evidence="8 9" key="1">
    <citation type="journal article" date="2022" name="bioRxiv">
        <title>Genomics of Preaxostyla Flagellates Illuminates Evolutionary Transitions and the Path Towards Mitochondrial Loss.</title>
        <authorList>
            <person name="Novak L.V.F."/>
            <person name="Treitli S.C."/>
            <person name="Pyrih J."/>
            <person name="Halakuc P."/>
            <person name="Pipaliya S.V."/>
            <person name="Vacek V."/>
            <person name="Brzon O."/>
            <person name="Soukal P."/>
            <person name="Eme L."/>
            <person name="Dacks J.B."/>
            <person name="Karnkowska A."/>
            <person name="Elias M."/>
            <person name="Hampl V."/>
        </authorList>
    </citation>
    <scope>NUCLEOTIDE SEQUENCE [LARGE SCALE GENOMIC DNA]</scope>
    <source>
        <strain evidence="8">NAU3</strain>
        <tissue evidence="8">Gut</tissue>
    </source>
</reference>
<dbReference type="PROSITE" id="PS00678">
    <property type="entry name" value="WD_REPEATS_1"/>
    <property type="match status" value="1"/>
</dbReference>
<keyword evidence="3" id="KW-0677">Repeat</keyword>
<evidence type="ECO:0000256" key="3">
    <source>
        <dbReference type="ARBA" id="ARBA00022737"/>
    </source>
</evidence>
<dbReference type="Gene3D" id="2.130.10.10">
    <property type="entry name" value="YVTN repeat-like/Quinoprotein amine dehydrogenase"/>
    <property type="match status" value="1"/>
</dbReference>
<dbReference type="InterPro" id="IPR019775">
    <property type="entry name" value="WD40_repeat_CS"/>
</dbReference>
<feature type="region of interest" description="Disordered" evidence="6">
    <location>
        <begin position="83"/>
        <end position="102"/>
    </location>
</feature>
<evidence type="ECO:0000256" key="4">
    <source>
        <dbReference type="ARBA" id="ARBA00022853"/>
    </source>
</evidence>
<accession>A0ABQ9XXR6</accession>
<evidence type="ECO:0000256" key="6">
    <source>
        <dbReference type="SAM" id="MobiDB-lite"/>
    </source>
</evidence>
<dbReference type="InterPro" id="IPR022052">
    <property type="entry name" value="Histone-bd_RBBP4-like_N"/>
</dbReference>
<sequence length="439" mass="48403">MEDSDIETKPTVRTLQWIRNIPSLYDILITTKTEWPSLTCQFVPGASYDNGDLKCSILSGTQTSGQEPNVLYLTSYNCQKTVETKAERNTTTSPSKPTTDPRITVTSSLTFDGDVNKILFHPKIPSTVSILSSSGVVNMMDYTPNFRPPSLTRTFHGLDGEGFGLSWNKVITNRICAASVTGMVCVWSQDQQNDEPLQSFSSKIPTSCCEWNPEHGNIIACGMDGGVCHLNDLLTSCKTPAITIALQQQSDINSISFNQHPSMSHLLLIGAENGSISLWDTRNTQRALHNFPYHTERITDLSWAPYLPPSLVSSSHAHEGSSIFVSASADCNISLWDCELIGQDSSADSPPKMKPPEQIFVHYGHLAPVNTVGWWPVPFPKKQTDSAPETEPSPYPYIFVSTDSENGCHIWNVKQGTPPFFESQHGGRFIDINEKLGDG</sequence>
<name>A0ABQ9XXR6_9EUKA</name>
<protein>
    <submittedName>
        <fullName evidence="8">Histone acetyltransferase type B subunit 2</fullName>
    </submittedName>
</protein>
<dbReference type="EMBL" id="JARBJD010000058">
    <property type="protein sequence ID" value="KAK2956270.1"/>
    <property type="molecule type" value="Genomic_DNA"/>
</dbReference>
<dbReference type="SUPFAM" id="SSF50978">
    <property type="entry name" value="WD40 repeat-like"/>
    <property type="match status" value="1"/>
</dbReference>
<comment type="subcellular location">
    <subcellularLocation>
        <location evidence="1">Nucleus</location>
    </subcellularLocation>
</comment>
<evidence type="ECO:0000256" key="5">
    <source>
        <dbReference type="ARBA" id="ARBA00023242"/>
    </source>
</evidence>
<comment type="caution">
    <text evidence="8">The sequence shown here is derived from an EMBL/GenBank/DDBJ whole genome shotgun (WGS) entry which is preliminary data.</text>
</comment>
<dbReference type="InterPro" id="IPR015943">
    <property type="entry name" value="WD40/YVTN_repeat-like_dom_sf"/>
</dbReference>
<evidence type="ECO:0000256" key="1">
    <source>
        <dbReference type="ARBA" id="ARBA00004123"/>
    </source>
</evidence>
<evidence type="ECO:0000256" key="2">
    <source>
        <dbReference type="ARBA" id="ARBA00022574"/>
    </source>
</evidence>
<evidence type="ECO:0000313" key="9">
    <source>
        <dbReference type="Proteomes" id="UP001281761"/>
    </source>
</evidence>
<feature type="domain" description="Histone-binding protein RBBP4-like N-terminal" evidence="7">
    <location>
        <begin position="15"/>
        <end position="75"/>
    </location>
</feature>
<dbReference type="Pfam" id="PF12265">
    <property type="entry name" value="CAF1C_H4-bd"/>
    <property type="match status" value="1"/>
</dbReference>
<keyword evidence="2" id="KW-0853">WD repeat</keyword>